<evidence type="ECO:0000313" key="2">
    <source>
        <dbReference type="Proteomes" id="UP000644548"/>
    </source>
</evidence>
<dbReference type="Gene3D" id="3.30.420.40">
    <property type="match status" value="2"/>
</dbReference>
<dbReference type="RefSeq" id="WP_189074268.1">
    <property type="nucleotide sequence ID" value="NZ_BMQN01000012.1"/>
</dbReference>
<sequence length="293" mass="30393">MTRLALGLDVGGSHVTAGLVDVDTRHVQRTARRDVPHSAPMATILRAWAEATLEAAGPQAPQVTHLGLAVPGPFDAPNGTSHMTHKFPALRGVPLRPALRAALAGTLAPELPIHFGNDADLFALGEWWGGADRPERLLGVTLGTGLGSGFIRRGQPQHTGPGVPPGGELWNVPTPEGQLEDALSGAAVTRLGATLTGRQGSAADWAQAARHGHTGALAVWAEFGRHAGQRLQPWTDAFGAQVLVLGGNVSQAFDLFAPTLNVGACQVRRSAHLELAPLLGAAALSGRDPVRSA</sequence>
<dbReference type="CDD" id="cd23763">
    <property type="entry name" value="ASKHA_ATPase_ROK"/>
    <property type="match status" value="1"/>
</dbReference>
<dbReference type="Proteomes" id="UP000644548">
    <property type="component" value="Unassembled WGS sequence"/>
</dbReference>
<name>A0ABQ2SAF4_9DEIO</name>
<dbReference type="InterPro" id="IPR000600">
    <property type="entry name" value="ROK"/>
</dbReference>
<dbReference type="SUPFAM" id="SSF53067">
    <property type="entry name" value="Actin-like ATPase domain"/>
    <property type="match status" value="1"/>
</dbReference>
<organism evidence="1 2">
    <name type="scientific">Deinococcus sedimenti</name>
    <dbReference type="NCBI Taxonomy" id="1867090"/>
    <lineage>
        <taxon>Bacteria</taxon>
        <taxon>Thermotogati</taxon>
        <taxon>Deinococcota</taxon>
        <taxon>Deinococci</taxon>
        <taxon>Deinococcales</taxon>
        <taxon>Deinococcaceae</taxon>
        <taxon>Deinococcus</taxon>
    </lineage>
</organism>
<proteinExistence type="predicted"/>
<dbReference type="PANTHER" id="PTHR18964:SF169">
    <property type="entry name" value="N-ACETYLMANNOSAMINE KINASE"/>
    <property type="match status" value="1"/>
</dbReference>
<evidence type="ECO:0000313" key="1">
    <source>
        <dbReference type="EMBL" id="GGS03808.1"/>
    </source>
</evidence>
<accession>A0ABQ2SAF4</accession>
<protein>
    <submittedName>
        <fullName evidence="1">Glucokinase</fullName>
    </submittedName>
</protein>
<keyword evidence="2" id="KW-1185">Reference proteome</keyword>
<dbReference type="Pfam" id="PF00480">
    <property type="entry name" value="ROK"/>
    <property type="match status" value="1"/>
</dbReference>
<comment type="caution">
    <text evidence="1">The sequence shown here is derived from an EMBL/GenBank/DDBJ whole genome shotgun (WGS) entry which is preliminary data.</text>
</comment>
<dbReference type="EMBL" id="BMQN01000012">
    <property type="protein sequence ID" value="GGS03808.1"/>
    <property type="molecule type" value="Genomic_DNA"/>
</dbReference>
<gene>
    <name evidence="1" type="ORF">GCM10008960_32930</name>
</gene>
<dbReference type="InterPro" id="IPR043129">
    <property type="entry name" value="ATPase_NBD"/>
</dbReference>
<dbReference type="PANTHER" id="PTHR18964">
    <property type="entry name" value="ROK (REPRESSOR, ORF, KINASE) FAMILY"/>
    <property type="match status" value="1"/>
</dbReference>
<reference evidence="2" key="1">
    <citation type="journal article" date="2019" name="Int. J. Syst. Evol. Microbiol.">
        <title>The Global Catalogue of Microorganisms (GCM) 10K type strain sequencing project: providing services to taxonomists for standard genome sequencing and annotation.</title>
        <authorList>
            <consortium name="The Broad Institute Genomics Platform"/>
            <consortium name="The Broad Institute Genome Sequencing Center for Infectious Disease"/>
            <person name="Wu L."/>
            <person name="Ma J."/>
        </authorList>
    </citation>
    <scope>NUCLEOTIDE SEQUENCE [LARGE SCALE GENOMIC DNA]</scope>
    <source>
        <strain evidence="2">JCM 31405</strain>
    </source>
</reference>